<keyword evidence="4" id="KW-0297">G-protein coupled receptor</keyword>
<dbReference type="InterPro" id="IPR000276">
    <property type="entry name" value="GPCR_Rhodpsn"/>
</dbReference>
<dbReference type="Gene3D" id="1.20.1070.10">
    <property type="entry name" value="Rhodopsin 7-helix transmembrane proteins"/>
    <property type="match status" value="1"/>
</dbReference>
<dbReference type="PANTHER" id="PTHR24243:SF230">
    <property type="entry name" value="G-PROTEIN COUPLED RECEPTORS FAMILY 1 PROFILE DOMAIN-CONTAINING PROTEIN"/>
    <property type="match status" value="1"/>
</dbReference>
<dbReference type="PANTHER" id="PTHR24243">
    <property type="entry name" value="G-PROTEIN COUPLED RECEPTOR"/>
    <property type="match status" value="1"/>
</dbReference>
<evidence type="ECO:0000256" key="1">
    <source>
        <dbReference type="ARBA" id="ARBA00004141"/>
    </source>
</evidence>
<dbReference type="Pfam" id="PF00001">
    <property type="entry name" value="7tm_1"/>
    <property type="match status" value="1"/>
</dbReference>
<evidence type="ECO:0000259" key="9">
    <source>
        <dbReference type="PROSITE" id="PS50262"/>
    </source>
</evidence>
<evidence type="ECO:0000256" key="2">
    <source>
        <dbReference type="ARBA" id="ARBA00022692"/>
    </source>
</evidence>
<organism evidence="10 11">
    <name type="scientific">Adineta ricciae</name>
    <name type="common">Rotifer</name>
    <dbReference type="NCBI Taxonomy" id="249248"/>
    <lineage>
        <taxon>Eukaryota</taxon>
        <taxon>Metazoa</taxon>
        <taxon>Spiralia</taxon>
        <taxon>Gnathifera</taxon>
        <taxon>Rotifera</taxon>
        <taxon>Eurotatoria</taxon>
        <taxon>Bdelloidea</taxon>
        <taxon>Adinetida</taxon>
        <taxon>Adinetidae</taxon>
        <taxon>Adineta</taxon>
    </lineage>
</organism>
<keyword evidence="2 8" id="KW-0812">Transmembrane</keyword>
<feature type="transmembrane region" description="Helical" evidence="8">
    <location>
        <begin position="233"/>
        <end position="253"/>
    </location>
</feature>
<gene>
    <name evidence="10" type="ORF">XAT740_LOCUS6522</name>
</gene>
<dbReference type="PROSITE" id="PS50262">
    <property type="entry name" value="G_PROTEIN_RECEP_F1_2"/>
    <property type="match status" value="1"/>
</dbReference>
<dbReference type="AlphaFoldDB" id="A0A813XLF1"/>
<dbReference type="Proteomes" id="UP000663828">
    <property type="component" value="Unassembled WGS sequence"/>
</dbReference>
<sequence length="339" mass="38736">MGSLDNVLSSIEKHTLFSLAWIYVVWGVTGCVLNIILFTRKQFRKMSCYIYVLGAVVGMMFSLLIYSIPIIYSYYKVDSLSYSICFCKFHVYFDSTTSVIYRLLLSAASFDLYASSASNARLRRLANVRFAYRAIATITVLVLLAHVYILIVTNIKAGACANTLNLISLLFVNLFTLFNNSFLPTAIMIVCTLLTRKNLTQKRKRRQDLDAQRPSNNRIAQIQLKRDQQVFRVLFGQVVAFFVITFPSVIYSVNNIISPYITNKSANQITIENFIKIMAEGLSYLFPALSFYINTLTSNMFRKELWTILRGWFSCGDATTNKRVELKPVQQRVPVNPLH</sequence>
<protein>
    <recommendedName>
        <fullName evidence="9">G-protein coupled receptors family 1 profile domain-containing protein</fullName>
    </recommendedName>
</protein>
<comment type="subcellular location">
    <subcellularLocation>
        <location evidence="1">Membrane</location>
        <topology evidence="1">Multi-pass membrane protein</topology>
    </subcellularLocation>
</comment>
<evidence type="ECO:0000256" key="4">
    <source>
        <dbReference type="ARBA" id="ARBA00023040"/>
    </source>
</evidence>
<dbReference type="SUPFAM" id="SSF81321">
    <property type="entry name" value="Family A G protein-coupled receptor-like"/>
    <property type="match status" value="1"/>
</dbReference>
<evidence type="ECO:0000256" key="3">
    <source>
        <dbReference type="ARBA" id="ARBA00022989"/>
    </source>
</evidence>
<feature type="transmembrane region" description="Helical" evidence="8">
    <location>
        <begin position="273"/>
        <end position="293"/>
    </location>
</feature>
<dbReference type="GO" id="GO:0004930">
    <property type="term" value="F:G protein-coupled receptor activity"/>
    <property type="evidence" value="ECO:0007669"/>
    <property type="project" value="UniProtKB-KW"/>
</dbReference>
<dbReference type="GO" id="GO:0005886">
    <property type="term" value="C:plasma membrane"/>
    <property type="evidence" value="ECO:0007669"/>
    <property type="project" value="TreeGrafter"/>
</dbReference>
<dbReference type="EMBL" id="CAJNOR010000297">
    <property type="protein sequence ID" value="CAF0871610.1"/>
    <property type="molecule type" value="Genomic_DNA"/>
</dbReference>
<keyword evidence="6" id="KW-0675">Receptor</keyword>
<keyword evidence="7" id="KW-0807">Transducer</keyword>
<keyword evidence="3 8" id="KW-1133">Transmembrane helix</keyword>
<comment type="caution">
    <text evidence="10">The sequence shown here is derived from an EMBL/GenBank/DDBJ whole genome shotgun (WGS) entry which is preliminary data.</text>
</comment>
<reference evidence="10" key="1">
    <citation type="submission" date="2021-02" db="EMBL/GenBank/DDBJ databases">
        <authorList>
            <person name="Nowell W R."/>
        </authorList>
    </citation>
    <scope>NUCLEOTIDE SEQUENCE</scope>
</reference>
<accession>A0A813XLF1</accession>
<feature type="domain" description="G-protein coupled receptors family 1 profile" evidence="9">
    <location>
        <begin position="30"/>
        <end position="294"/>
    </location>
</feature>
<evidence type="ECO:0000256" key="5">
    <source>
        <dbReference type="ARBA" id="ARBA00023136"/>
    </source>
</evidence>
<name>A0A813XLF1_ADIRI</name>
<keyword evidence="5 8" id="KW-0472">Membrane</keyword>
<feature type="transmembrane region" description="Helical" evidence="8">
    <location>
        <begin position="20"/>
        <end position="38"/>
    </location>
</feature>
<evidence type="ECO:0000256" key="8">
    <source>
        <dbReference type="SAM" id="Phobius"/>
    </source>
</evidence>
<evidence type="ECO:0000313" key="10">
    <source>
        <dbReference type="EMBL" id="CAF0871610.1"/>
    </source>
</evidence>
<feature type="transmembrane region" description="Helical" evidence="8">
    <location>
        <begin position="171"/>
        <end position="195"/>
    </location>
</feature>
<evidence type="ECO:0000313" key="11">
    <source>
        <dbReference type="Proteomes" id="UP000663828"/>
    </source>
</evidence>
<feature type="transmembrane region" description="Helical" evidence="8">
    <location>
        <begin position="130"/>
        <end position="151"/>
    </location>
</feature>
<evidence type="ECO:0000256" key="6">
    <source>
        <dbReference type="ARBA" id="ARBA00023170"/>
    </source>
</evidence>
<keyword evidence="11" id="KW-1185">Reference proteome</keyword>
<feature type="transmembrane region" description="Helical" evidence="8">
    <location>
        <begin position="99"/>
        <end position="118"/>
    </location>
</feature>
<feature type="transmembrane region" description="Helical" evidence="8">
    <location>
        <begin position="50"/>
        <end position="72"/>
    </location>
</feature>
<evidence type="ECO:0000256" key="7">
    <source>
        <dbReference type="ARBA" id="ARBA00023224"/>
    </source>
</evidence>
<dbReference type="InterPro" id="IPR017452">
    <property type="entry name" value="GPCR_Rhodpsn_7TM"/>
</dbReference>
<proteinExistence type="predicted"/>